<dbReference type="AlphaFoldDB" id="A0A0A7EIN5"/>
<evidence type="ECO:0000313" key="9">
    <source>
        <dbReference type="EMBL" id="AIY66489.1"/>
    </source>
</evidence>
<dbReference type="Gene3D" id="1.10.3470.10">
    <property type="entry name" value="ABC transporter involved in vitamin B12 uptake, BtuC"/>
    <property type="match status" value="1"/>
</dbReference>
<feature type="transmembrane region" description="Helical" evidence="8">
    <location>
        <begin position="50"/>
        <end position="73"/>
    </location>
</feature>
<evidence type="ECO:0000256" key="2">
    <source>
        <dbReference type="ARBA" id="ARBA00007935"/>
    </source>
</evidence>
<protein>
    <submittedName>
        <fullName evidence="9">Vtamin B12-transporter permease</fullName>
    </submittedName>
</protein>
<gene>
    <name evidence="9" type="ORF">OM33_15135</name>
</gene>
<comment type="similarity">
    <text evidence="2">Belongs to the binding-protein-dependent transport system permease family. FecCD subfamily.</text>
</comment>
<dbReference type="Pfam" id="PF01032">
    <property type="entry name" value="FecCD"/>
    <property type="match status" value="1"/>
</dbReference>
<dbReference type="GO" id="GO:0022857">
    <property type="term" value="F:transmembrane transporter activity"/>
    <property type="evidence" value="ECO:0007669"/>
    <property type="project" value="InterPro"/>
</dbReference>
<dbReference type="InterPro" id="IPR000522">
    <property type="entry name" value="ABC_transptr_permease_BtuC"/>
</dbReference>
<keyword evidence="6 8" id="KW-1133">Transmembrane helix</keyword>
<feature type="transmembrane region" description="Helical" evidence="8">
    <location>
        <begin position="182"/>
        <end position="201"/>
    </location>
</feature>
<dbReference type="KEGG" id="pseo:OM33_15135"/>
<dbReference type="eggNOG" id="COG0609">
    <property type="taxonomic scope" value="Bacteria"/>
</dbReference>
<feature type="transmembrane region" description="Helical" evidence="8">
    <location>
        <begin position="80"/>
        <end position="102"/>
    </location>
</feature>
<dbReference type="GO" id="GO:0005886">
    <property type="term" value="C:plasma membrane"/>
    <property type="evidence" value="ECO:0007669"/>
    <property type="project" value="UniProtKB-SubCell"/>
</dbReference>
<organism evidence="9 10">
    <name type="scientific">Pseudoalteromonas piratica</name>
    <dbReference type="NCBI Taxonomy" id="1348114"/>
    <lineage>
        <taxon>Bacteria</taxon>
        <taxon>Pseudomonadati</taxon>
        <taxon>Pseudomonadota</taxon>
        <taxon>Gammaproteobacteria</taxon>
        <taxon>Alteromonadales</taxon>
        <taxon>Pseudoalteromonadaceae</taxon>
        <taxon>Pseudoalteromonas</taxon>
    </lineage>
</organism>
<evidence type="ECO:0000256" key="8">
    <source>
        <dbReference type="SAM" id="Phobius"/>
    </source>
</evidence>
<evidence type="ECO:0000256" key="7">
    <source>
        <dbReference type="ARBA" id="ARBA00023136"/>
    </source>
</evidence>
<feature type="transmembrane region" description="Helical" evidence="8">
    <location>
        <begin position="235"/>
        <end position="260"/>
    </location>
</feature>
<dbReference type="PANTHER" id="PTHR30472:SF25">
    <property type="entry name" value="ABC TRANSPORTER PERMEASE PROTEIN MJ0876-RELATED"/>
    <property type="match status" value="1"/>
</dbReference>
<dbReference type="OrthoDB" id="9055647at2"/>
<sequence>MNKQAIMTYGVGLLVVLLSLFVGLNGGKNILPWHLNEIDKMILFDLRMPKIITAITVGICLAIAGHLFQLLLANPLAEPSLLGISGIASLSVILAAAGLISATFDFSVFYMFLFALCGAALAISLIFFIAKKLGSYASLAIILAGICITTITSAIASWFIYYSNNDQLRVFSVWMLGSFEHVTVKSACSMLIATLAIVWFLKRRSRLLNFVYLGDRTARLHGVNVKRLRFECLSVGALLTAIAVSLGGIVAFLGLLVPHACRMIFGNDNKYLLPKLCLVGAVVMVFIEFLSRALMSTNLPLALVSATLGGPLFIWVLFKHFAHRGQM</sequence>
<reference evidence="9 10" key="1">
    <citation type="submission" date="2014-11" db="EMBL/GenBank/DDBJ databases">
        <title>Complete Genome Sequence of Pseudoalteromonas sp. Strain OCN003 Isolated from Kaneohe Bay, Oahu, Hawaii.</title>
        <authorList>
            <person name="Beurmann S."/>
            <person name="Videau P."/>
            <person name="Ushijima B."/>
            <person name="Smith A.M."/>
            <person name="Aeby G.S."/>
            <person name="Callahan S.M."/>
            <person name="Belcaid M."/>
        </authorList>
    </citation>
    <scope>NUCLEOTIDE SEQUENCE [LARGE SCALE GENOMIC DNA]</scope>
    <source>
        <strain evidence="9 10">OCN003</strain>
    </source>
</reference>
<evidence type="ECO:0000256" key="4">
    <source>
        <dbReference type="ARBA" id="ARBA00022475"/>
    </source>
</evidence>
<dbReference type="PANTHER" id="PTHR30472">
    <property type="entry name" value="FERRIC ENTEROBACTIN TRANSPORT SYSTEM PERMEASE PROTEIN"/>
    <property type="match status" value="1"/>
</dbReference>
<keyword evidence="3" id="KW-0813">Transport</keyword>
<feature type="transmembrane region" description="Helical" evidence="8">
    <location>
        <begin position="136"/>
        <end position="162"/>
    </location>
</feature>
<dbReference type="EMBL" id="CP009889">
    <property type="protein sequence ID" value="AIY66489.1"/>
    <property type="molecule type" value="Genomic_DNA"/>
</dbReference>
<dbReference type="STRING" id="1348114.OM33_15135"/>
<keyword evidence="7 8" id="KW-0472">Membrane</keyword>
<evidence type="ECO:0000256" key="3">
    <source>
        <dbReference type="ARBA" id="ARBA00022448"/>
    </source>
</evidence>
<feature type="transmembrane region" description="Helical" evidence="8">
    <location>
        <begin position="108"/>
        <end position="129"/>
    </location>
</feature>
<proteinExistence type="inferred from homology"/>
<name>A0A0A7EIN5_9GAMM</name>
<comment type="subcellular location">
    <subcellularLocation>
        <location evidence="1">Cell membrane</location>
        <topology evidence="1">Multi-pass membrane protein</topology>
    </subcellularLocation>
</comment>
<evidence type="ECO:0000256" key="6">
    <source>
        <dbReference type="ARBA" id="ARBA00022989"/>
    </source>
</evidence>
<evidence type="ECO:0000313" key="10">
    <source>
        <dbReference type="Proteomes" id="UP000030341"/>
    </source>
</evidence>
<dbReference type="SUPFAM" id="SSF81345">
    <property type="entry name" value="ABC transporter involved in vitamin B12 uptake, BtuC"/>
    <property type="match status" value="1"/>
</dbReference>
<dbReference type="InterPro" id="IPR037294">
    <property type="entry name" value="ABC_BtuC-like"/>
</dbReference>
<keyword evidence="5 8" id="KW-0812">Transmembrane</keyword>
<evidence type="ECO:0000256" key="1">
    <source>
        <dbReference type="ARBA" id="ARBA00004651"/>
    </source>
</evidence>
<evidence type="ECO:0000256" key="5">
    <source>
        <dbReference type="ARBA" id="ARBA00022692"/>
    </source>
</evidence>
<keyword evidence="10" id="KW-1185">Reference proteome</keyword>
<feature type="transmembrane region" description="Helical" evidence="8">
    <location>
        <begin position="298"/>
        <end position="318"/>
    </location>
</feature>
<accession>A0A0A7EIN5</accession>
<dbReference type="CDD" id="cd06550">
    <property type="entry name" value="TM_ABC_iron-siderophores_like"/>
    <property type="match status" value="1"/>
</dbReference>
<feature type="transmembrane region" description="Helical" evidence="8">
    <location>
        <begin position="272"/>
        <end position="291"/>
    </location>
</feature>
<keyword evidence="4" id="KW-1003">Cell membrane</keyword>
<dbReference type="HOGENOM" id="CLU_013016_0_3_6"/>
<dbReference type="Proteomes" id="UP000030341">
    <property type="component" value="Chromosome 2"/>
</dbReference>